<evidence type="ECO:0000313" key="6">
    <source>
        <dbReference type="EMBL" id="HIR70040.1"/>
    </source>
</evidence>
<name>A0A9D1JA27_9FIRM</name>
<reference evidence="6" key="2">
    <citation type="journal article" date="2021" name="PeerJ">
        <title>Extensive microbial diversity within the chicken gut microbiome revealed by metagenomics and culture.</title>
        <authorList>
            <person name="Gilroy R."/>
            <person name="Ravi A."/>
            <person name="Getino M."/>
            <person name="Pursley I."/>
            <person name="Horton D.L."/>
            <person name="Alikhan N.F."/>
            <person name="Baker D."/>
            <person name="Gharbi K."/>
            <person name="Hall N."/>
            <person name="Watson M."/>
            <person name="Adriaenssens E.M."/>
            <person name="Foster-Nyarko E."/>
            <person name="Jarju S."/>
            <person name="Secka A."/>
            <person name="Antonio M."/>
            <person name="Oren A."/>
            <person name="Chaudhuri R.R."/>
            <person name="La Ragione R."/>
            <person name="Hildebrand F."/>
            <person name="Pallen M.J."/>
        </authorList>
    </citation>
    <scope>NUCLEOTIDE SEQUENCE</scope>
    <source>
        <strain evidence="6">ChiSjej5B23-6657</strain>
    </source>
</reference>
<dbReference type="PRINTS" id="PR00326">
    <property type="entry name" value="GTP1OBG"/>
</dbReference>
<dbReference type="Pfam" id="PF18128">
    <property type="entry name" value="HydF_dimer"/>
    <property type="match status" value="1"/>
</dbReference>
<evidence type="ECO:0000256" key="2">
    <source>
        <dbReference type="ARBA" id="ARBA00023134"/>
    </source>
</evidence>
<dbReference type="Proteomes" id="UP000823912">
    <property type="component" value="Unassembled WGS sequence"/>
</dbReference>
<dbReference type="PANTHER" id="PTHR42714">
    <property type="entry name" value="TRNA MODIFICATION GTPASE GTPBP3"/>
    <property type="match status" value="1"/>
</dbReference>
<organism evidence="6 7">
    <name type="scientific">Candidatus Pullilachnospira gallistercoris</name>
    <dbReference type="NCBI Taxonomy" id="2840911"/>
    <lineage>
        <taxon>Bacteria</taxon>
        <taxon>Bacillati</taxon>
        <taxon>Bacillota</taxon>
        <taxon>Clostridia</taxon>
        <taxon>Lachnospirales</taxon>
        <taxon>Lachnospiraceae</taxon>
        <taxon>Lachnospiraceae incertae sedis</taxon>
        <taxon>Candidatus Pullilachnospira</taxon>
    </lineage>
</organism>
<dbReference type="PANTHER" id="PTHR42714:SF6">
    <property type="entry name" value="TRANSLATION INITIATION FACTOR IF-2"/>
    <property type="match status" value="1"/>
</dbReference>
<gene>
    <name evidence="6" type="primary">hydF</name>
    <name evidence="6" type="ORF">IAA55_02025</name>
</gene>
<evidence type="ECO:0000259" key="4">
    <source>
        <dbReference type="Pfam" id="PF18128"/>
    </source>
</evidence>
<dbReference type="GO" id="GO:0030488">
    <property type="term" value="P:tRNA methylation"/>
    <property type="evidence" value="ECO:0007669"/>
    <property type="project" value="TreeGrafter"/>
</dbReference>
<comment type="caution">
    <text evidence="6">The sequence shown here is derived from an EMBL/GenBank/DDBJ whole genome shotgun (WGS) entry which is preliminary data.</text>
</comment>
<dbReference type="NCBIfam" id="TIGR00231">
    <property type="entry name" value="small_GTP"/>
    <property type="match status" value="1"/>
</dbReference>
<evidence type="ECO:0000313" key="7">
    <source>
        <dbReference type="Proteomes" id="UP000823912"/>
    </source>
</evidence>
<dbReference type="Pfam" id="PF18133">
    <property type="entry name" value="HydF_tetramer"/>
    <property type="match status" value="1"/>
</dbReference>
<dbReference type="InterPro" id="IPR041606">
    <property type="entry name" value="HydF_dimer"/>
</dbReference>
<dbReference type="InterPro" id="IPR023873">
    <property type="entry name" value="FeFe-hyd_GTPase_HydF"/>
</dbReference>
<dbReference type="InterPro" id="IPR027417">
    <property type="entry name" value="P-loop_NTPase"/>
</dbReference>
<dbReference type="GO" id="GO:0002098">
    <property type="term" value="P:tRNA wobble uridine modification"/>
    <property type="evidence" value="ECO:0007669"/>
    <property type="project" value="TreeGrafter"/>
</dbReference>
<dbReference type="SUPFAM" id="SSF52540">
    <property type="entry name" value="P-loop containing nucleoside triphosphate hydrolases"/>
    <property type="match status" value="1"/>
</dbReference>
<dbReference type="InterPro" id="IPR006073">
    <property type="entry name" value="GTP-bd"/>
</dbReference>
<dbReference type="AlphaFoldDB" id="A0A9D1JA27"/>
<feature type="domain" description="Hydrogen maturase F tetramerization" evidence="5">
    <location>
        <begin position="289"/>
        <end position="402"/>
    </location>
</feature>
<evidence type="ECO:0000256" key="1">
    <source>
        <dbReference type="ARBA" id="ARBA00022741"/>
    </source>
</evidence>
<dbReference type="Pfam" id="PF01926">
    <property type="entry name" value="MMR_HSR1"/>
    <property type="match status" value="1"/>
</dbReference>
<keyword evidence="2" id="KW-0342">GTP-binding</keyword>
<dbReference type="NCBIfam" id="TIGR03918">
    <property type="entry name" value="GTP_HydF"/>
    <property type="match status" value="1"/>
</dbReference>
<dbReference type="Gene3D" id="3.40.50.300">
    <property type="entry name" value="P-loop containing nucleotide triphosphate hydrolases"/>
    <property type="match status" value="1"/>
</dbReference>
<keyword evidence="1" id="KW-0547">Nucleotide-binding</keyword>
<dbReference type="CDD" id="cd00880">
    <property type="entry name" value="Era_like"/>
    <property type="match status" value="1"/>
</dbReference>
<evidence type="ECO:0000259" key="5">
    <source>
        <dbReference type="Pfam" id="PF18133"/>
    </source>
</evidence>
<evidence type="ECO:0000259" key="3">
    <source>
        <dbReference type="Pfam" id="PF01926"/>
    </source>
</evidence>
<dbReference type="InterPro" id="IPR040644">
    <property type="entry name" value="HydF_tetramer"/>
</dbReference>
<protein>
    <submittedName>
        <fullName evidence="6">[FeFe] hydrogenase H-cluster maturation GTPase HydF</fullName>
    </submittedName>
</protein>
<dbReference type="EMBL" id="DVHM01000034">
    <property type="protein sequence ID" value="HIR70040.1"/>
    <property type="molecule type" value="Genomic_DNA"/>
</dbReference>
<feature type="domain" description="G" evidence="3">
    <location>
        <begin position="13"/>
        <end position="129"/>
    </location>
</feature>
<accession>A0A9D1JA27</accession>
<feature type="domain" description="Hydrogen maturase F dimerization" evidence="4">
    <location>
        <begin position="187"/>
        <end position="285"/>
    </location>
</feature>
<dbReference type="GO" id="GO:0005525">
    <property type="term" value="F:GTP binding"/>
    <property type="evidence" value="ECO:0007669"/>
    <property type="project" value="UniProtKB-KW"/>
</dbReference>
<dbReference type="InterPro" id="IPR005225">
    <property type="entry name" value="Small_GTP-bd"/>
</dbReference>
<proteinExistence type="predicted"/>
<sequence length="408" mass="44620">MSMNSVPSGERVHIGIFGRRNAGKSSLINAITGQKLAVVSDIRGTTTDPVKKAMELLPLGPVVMIDTPGLDDTGELGEERVKKARQILRQTDLALLVVAADSAEDLEVERELLDEVRRRQIPFLVVVNKCDLLENADEKAMENRVAEALRLESDNILTVSSDSGTGIRQLKEAIGHLPVKKEEDRPLIRDLLAPGDLVVLVVPIDSAAPKGRLILPQQQVIRDALEAGAIPVVTRETELKQALAGLVKPPRMVVTDSQVFGRVAKEVPEEIPLTSFSILMARYKGDLKTQVEGARAIENLKDGDTVLISEGCTHHRQCEDIGTVKMPAWIRKYTGKDIRFAFTSGGTFPEDLSGYALVVHCGGCMLNTREMRSRISMGAEAGVPITNYGVMIAYIHGILDRVTFPMLY</sequence>
<dbReference type="Gene3D" id="3.40.50.11420">
    <property type="match status" value="1"/>
</dbReference>
<dbReference type="Gene3D" id="3.40.50.11410">
    <property type="match status" value="1"/>
</dbReference>
<reference evidence="6" key="1">
    <citation type="submission" date="2020-10" db="EMBL/GenBank/DDBJ databases">
        <authorList>
            <person name="Gilroy R."/>
        </authorList>
    </citation>
    <scope>NUCLEOTIDE SEQUENCE</scope>
    <source>
        <strain evidence="6">ChiSjej5B23-6657</strain>
    </source>
</reference>
<dbReference type="GO" id="GO:0005737">
    <property type="term" value="C:cytoplasm"/>
    <property type="evidence" value="ECO:0007669"/>
    <property type="project" value="TreeGrafter"/>
</dbReference>